<name>A0ABU2GL93_9EURY</name>
<dbReference type="RefSeq" id="WP_049916827.1">
    <property type="nucleotide sequence ID" value="NZ_JAMQOP010000005.1"/>
</dbReference>
<keyword evidence="3" id="KW-1185">Reference proteome</keyword>
<keyword evidence="1" id="KW-0812">Transmembrane</keyword>
<gene>
    <name evidence="2" type="ORF">NDI76_20225</name>
</gene>
<dbReference type="EMBL" id="JAMQOP010000005">
    <property type="protein sequence ID" value="MDS0301069.1"/>
    <property type="molecule type" value="Genomic_DNA"/>
</dbReference>
<evidence type="ECO:0000256" key="1">
    <source>
        <dbReference type="SAM" id="Phobius"/>
    </source>
</evidence>
<keyword evidence="1" id="KW-0472">Membrane</keyword>
<evidence type="ECO:0008006" key="4">
    <source>
        <dbReference type="Google" id="ProtNLM"/>
    </source>
</evidence>
<organism evidence="2 3">
    <name type="scientific">Halogeometricum salsisoli</name>
    <dbReference type="NCBI Taxonomy" id="2950536"/>
    <lineage>
        <taxon>Archaea</taxon>
        <taxon>Methanobacteriati</taxon>
        <taxon>Methanobacteriota</taxon>
        <taxon>Stenosarchaea group</taxon>
        <taxon>Halobacteria</taxon>
        <taxon>Halobacteriales</taxon>
        <taxon>Haloferacaceae</taxon>
        <taxon>Halogeometricum</taxon>
    </lineage>
</organism>
<feature type="transmembrane region" description="Helical" evidence="1">
    <location>
        <begin position="42"/>
        <end position="60"/>
    </location>
</feature>
<feature type="transmembrane region" description="Helical" evidence="1">
    <location>
        <begin position="72"/>
        <end position="97"/>
    </location>
</feature>
<accession>A0ABU2GL93</accession>
<proteinExistence type="predicted"/>
<sequence>MNPLSKRHLKAAVASVGSFVLFGVVTGLVPNPIYVRMVPRTVLDYLFLTLTAAFIGFYVLQRTSIQRDDEKTATAGTVLGFLAFGCPTCNVLLLSLFGSSALLTYFDPLRPLLGGVSVVLFVALLYVRSRPLSSCESCGAGSETHTENTP</sequence>
<feature type="transmembrane region" description="Helical" evidence="1">
    <location>
        <begin position="109"/>
        <end position="127"/>
    </location>
</feature>
<evidence type="ECO:0000313" key="3">
    <source>
        <dbReference type="Proteomes" id="UP001257060"/>
    </source>
</evidence>
<evidence type="ECO:0000313" key="2">
    <source>
        <dbReference type="EMBL" id="MDS0301069.1"/>
    </source>
</evidence>
<comment type="caution">
    <text evidence="2">The sequence shown here is derived from an EMBL/GenBank/DDBJ whole genome shotgun (WGS) entry which is preliminary data.</text>
</comment>
<protein>
    <recommendedName>
        <fullName evidence="4">Integral membrane protein</fullName>
    </recommendedName>
</protein>
<reference evidence="2 3" key="1">
    <citation type="submission" date="2022-06" db="EMBL/GenBank/DDBJ databases">
        <title>Halogeometricum sp. a new haloarchaeum isolate from saline soil.</title>
        <authorList>
            <person name="Strakova D."/>
            <person name="Galisteo C."/>
            <person name="Sanchez-Porro C."/>
            <person name="Ventosa A."/>
        </authorList>
    </citation>
    <scope>NUCLEOTIDE SEQUENCE [LARGE SCALE GENOMIC DNA]</scope>
    <source>
        <strain evidence="2 3">S1BR25-6</strain>
    </source>
</reference>
<keyword evidence="1" id="KW-1133">Transmembrane helix</keyword>
<feature type="transmembrane region" description="Helical" evidence="1">
    <location>
        <begin position="12"/>
        <end position="30"/>
    </location>
</feature>
<dbReference type="Proteomes" id="UP001257060">
    <property type="component" value="Unassembled WGS sequence"/>
</dbReference>